<dbReference type="EMBL" id="BSSV01000001">
    <property type="protein sequence ID" value="GLX83901.1"/>
    <property type="molecule type" value="Genomic_DNA"/>
</dbReference>
<reference evidence="1 2" key="1">
    <citation type="submission" date="2023-03" db="EMBL/GenBank/DDBJ databases">
        <title>Thalassotalea loyana LMG 22536T draft genome sequence.</title>
        <authorList>
            <person name="Sawabe T."/>
        </authorList>
    </citation>
    <scope>NUCLEOTIDE SEQUENCE [LARGE SCALE GENOMIC DNA]</scope>
    <source>
        <strain evidence="1 2">LMG 22536</strain>
    </source>
</reference>
<evidence type="ECO:0000313" key="2">
    <source>
        <dbReference type="Proteomes" id="UP001157134"/>
    </source>
</evidence>
<gene>
    <name evidence="1" type="ORF">tloyanaT_01530</name>
</gene>
<sequence length="46" mass="5365">MYMVSDCFLAIQELTKPTSCQYQENSATALRKIHIILLNIRYQTSQ</sequence>
<organism evidence="1 2">
    <name type="scientific">Thalassotalea loyana</name>
    <dbReference type="NCBI Taxonomy" id="280483"/>
    <lineage>
        <taxon>Bacteria</taxon>
        <taxon>Pseudomonadati</taxon>
        <taxon>Pseudomonadota</taxon>
        <taxon>Gammaproteobacteria</taxon>
        <taxon>Alteromonadales</taxon>
        <taxon>Colwelliaceae</taxon>
        <taxon>Thalassotalea</taxon>
    </lineage>
</organism>
<keyword evidence="2" id="KW-1185">Reference proteome</keyword>
<evidence type="ECO:0000313" key="1">
    <source>
        <dbReference type="EMBL" id="GLX83901.1"/>
    </source>
</evidence>
<accession>A0ABQ6HBR0</accession>
<comment type="caution">
    <text evidence="1">The sequence shown here is derived from an EMBL/GenBank/DDBJ whole genome shotgun (WGS) entry which is preliminary data.</text>
</comment>
<proteinExistence type="predicted"/>
<name>A0ABQ6HBR0_9GAMM</name>
<protein>
    <submittedName>
        <fullName evidence="1">Uncharacterized protein</fullName>
    </submittedName>
</protein>
<dbReference type="Proteomes" id="UP001157134">
    <property type="component" value="Unassembled WGS sequence"/>
</dbReference>